<dbReference type="PANTHER" id="PTHR24320:SF283">
    <property type="entry name" value="RETINOL DEHYDROGENASE 11"/>
    <property type="match status" value="1"/>
</dbReference>
<dbReference type="GO" id="GO:0016491">
    <property type="term" value="F:oxidoreductase activity"/>
    <property type="evidence" value="ECO:0007669"/>
    <property type="project" value="UniProtKB-KW"/>
</dbReference>
<dbReference type="EMBL" id="FTOR01000007">
    <property type="protein sequence ID" value="SIT27911.1"/>
    <property type="molecule type" value="Genomic_DNA"/>
</dbReference>
<dbReference type="Gene3D" id="3.40.50.720">
    <property type="entry name" value="NAD(P)-binding Rossmann-like Domain"/>
    <property type="match status" value="1"/>
</dbReference>
<evidence type="ECO:0000256" key="2">
    <source>
        <dbReference type="ARBA" id="ARBA00023002"/>
    </source>
</evidence>
<organism evidence="3 4">
    <name type="scientific">Filimonas lacunae</name>
    <dbReference type="NCBI Taxonomy" id="477680"/>
    <lineage>
        <taxon>Bacteria</taxon>
        <taxon>Pseudomonadati</taxon>
        <taxon>Bacteroidota</taxon>
        <taxon>Chitinophagia</taxon>
        <taxon>Chitinophagales</taxon>
        <taxon>Chitinophagaceae</taxon>
        <taxon>Filimonas</taxon>
    </lineage>
</organism>
<dbReference type="Proteomes" id="UP000186917">
    <property type="component" value="Unassembled WGS sequence"/>
</dbReference>
<name>A0A173MGT6_9BACT</name>
<reference evidence="4" key="1">
    <citation type="submission" date="2017-01" db="EMBL/GenBank/DDBJ databases">
        <authorList>
            <person name="Varghese N."/>
            <person name="Submissions S."/>
        </authorList>
    </citation>
    <scope>NUCLEOTIDE SEQUENCE [LARGE SCALE GENOMIC DNA]</scope>
    <source>
        <strain evidence="4">DSM 21054</strain>
    </source>
</reference>
<dbReference type="InterPro" id="IPR036291">
    <property type="entry name" value="NAD(P)-bd_dom_sf"/>
</dbReference>
<dbReference type="PRINTS" id="PR00081">
    <property type="entry name" value="GDHRDH"/>
</dbReference>
<evidence type="ECO:0000313" key="3">
    <source>
        <dbReference type="EMBL" id="SIT27911.1"/>
    </source>
</evidence>
<dbReference type="OrthoDB" id="597510at2"/>
<protein>
    <submittedName>
        <fullName evidence="3">NAD(P)-dependent dehydrogenase, short-chain alcohol dehydrogenase family</fullName>
    </submittedName>
</protein>
<dbReference type="AlphaFoldDB" id="A0A173MGT6"/>
<dbReference type="Pfam" id="PF00106">
    <property type="entry name" value="adh_short"/>
    <property type="match status" value="1"/>
</dbReference>
<keyword evidence="4" id="KW-1185">Reference proteome</keyword>
<proteinExistence type="inferred from homology"/>
<dbReference type="RefSeq" id="WP_076380998.1">
    <property type="nucleotide sequence ID" value="NZ_AP017422.1"/>
</dbReference>
<dbReference type="PANTHER" id="PTHR24320">
    <property type="entry name" value="RETINOL DEHYDROGENASE"/>
    <property type="match status" value="1"/>
</dbReference>
<gene>
    <name evidence="3" type="ORF">SAMN05421788_107346</name>
</gene>
<keyword evidence="2" id="KW-0560">Oxidoreductase</keyword>
<dbReference type="KEGG" id="fln:FLA_2706"/>
<dbReference type="InterPro" id="IPR002347">
    <property type="entry name" value="SDR_fam"/>
</dbReference>
<dbReference type="SUPFAM" id="SSF51735">
    <property type="entry name" value="NAD(P)-binding Rossmann-fold domains"/>
    <property type="match status" value="1"/>
</dbReference>
<sequence>MKENNYNGTLQHPLHSEFGATSTTNDIIKGIHLAGKNAIVTGGYNGIGLETVKALVAAGANVVVPARDMNKAGVNLKDIPEVELEMMDLMNPDSIHTFAQRYIATGKPLHLLINNAGIMWNPLTRDARGYESQFATNHLGHFQLTAALWEALVKACGARVVNVSSSGHYFSPVHFEDVNYNTRTYNKFEAYGQSKTANILFTVELDKRAQALGIRSFSLHPGLILETNLGRHLTFEDYVAIGAVDANGNPIPEAEAASKKIQKTIQQGAATTIWCATSAQLKNLGGVYCENADVAAYDPDFYTSGKWVNNMFGLKGVAPFAVDAEAAQKLWTLSEELTGVKFNIA</sequence>
<dbReference type="STRING" id="477680.SAMN05421788_107346"/>
<evidence type="ECO:0000313" key="4">
    <source>
        <dbReference type="Proteomes" id="UP000186917"/>
    </source>
</evidence>
<evidence type="ECO:0000256" key="1">
    <source>
        <dbReference type="ARBA" id="ARBA00006484"/>
    </source>
</evidence>
<comment type="similarity">
    <text evidence="1">Belongs to the short-chain dehydrogenases/reductases (SDR) family.</text>
</comment>
<accession>A0A173MGT6</accession>